<proteinExistence type="predicted"/>
<name>A0A4R6H6H0_9BACT</name>
<evidence type="ECO:0000313" key="3">
    <source>
        <dbReference type="EMBL" id="TDO03388.1"/>
    </source>
</evidence>
<dbReference type="Pfam" id="PF21294">
    <property type="entry name" value="Polysacc_lyase_14"/>
    <property type="match status" value="1"/>
</dbReference>
<gene>
    <name evidence="3" type="ORF">DET52_103333</name>
</gene>
<dbReference type="EMBL" id="SNWI01000003">
    <property type="protein sequence ID" value="TDO03388.1"/>
    <property type="molecule type" value="Genomic_DNA"/>
</dbReference>
<organism evidence="3 4">
    <name type="scientific">Sunxiuqinia elliptica</name>
    <dbReference type="NCBI Taxonomy" id="655355"/>
    <lineage>
        <taxon>Bacteria</taxon>
        <taxon>Pseudomonadati</taxon>
        <taxon>Bacteroidota</taxon>
        <taxon>Bacteroidia</taxon>
        <taxon>Marinilabiliales</taxon>
        <taxon>Prolixibacteraceae</taxon>
        <taxon>Sunxiuqinia</taxon>
    </lineage>
</organism>
<dbReference type="Proteomes" id="UP000294848">
    <property type="component" value="Unassembled WGS sequence"/>
</dbReference>
<feature type="signal peptide" evidence="1">
    <location>
        <begin position="1"/>
        <end position="20"/>
    </location>
</feature>
<sequence>MIMKAVQLLIILLPMVTSSCKDLPSPNDSLNVNFDQMKQGKLTDRQTKELWPGAQLVCGKKDFLFYKTGITPHPHFIDEENGNHFLKVLIPKKHYGPIVGAQWKIPLAPKDEYLFSYKIKFEHGFDFVKGGKLPGLAGGTANSGGHIPNGYDGWSARMMFWDEGKLSFYLYYPKQTSKWGEKLYLRTSPIDTLRLIPGQWHQITQHIRMNDLGKKNGIIEALVDGKQAFFADTILFRKDDKLAIDQVFYSVFMGGDDLSWASSKDQYIYFDDFYVSTQQAKQ</sequence>
<evidence type="ECO:0000259" key="2">
    <source>
        <dbReference type="Pfam" id="PF21294"/>
    </source>
</evidence>
<evidence type="ECO:0000256" key="1">
    <source>
        <dbReference type="SAM" id="SignalP"/>
    </source>
</evidence>
<dbReference type="PANTHER" id="PTHR40124:SF1">
    <property type="entry name" value="DISAGGREGATASE RELATED REPEAT PROTEIN"/>
    <property type="match status" value="1"/>
</dbReference>
<protein>
    <recommendedName>
        <fullName evidence="2">Polysaccharide lyase 14 domain-containing protein</fullName>
    </recommendedName>
</protein>
<dbReference type="PROSITE" id="PS51257">
    <property type="entry name" value="PROKAR_LIPOPROTEIN"/>
    <property type="match status" value="1"/>
</dbReference>
<dbReference type="PANTHER" id="PTHR40124">
    <property type="match status" value="1"/>
</dbReference>
<feature type="chain" id="PRO_5020756842" description="Polysaccharide lyase 14 domain-containing protein" evidence="1">
    <location>
        <begin position="21"/>
        <end position="282"/>
    </location>
</feature>
<feature type="domain" description="Polysaccharide lyase 14" evidence="2">
    <location>
        <begin position="83"/>
        <end position="273"/>
    </location>
</feature>
<dbReference type="AlphaFoldDB" id="A0A4R6H6H0"/>
<accession>A0A4R6H6H0</accession>
<evidence type="ECO:0000313" key="4">
    <source>
        <dbReference type="Proteomes" id="UP000294848"/>
    </source>
</evidence>
<dbReference type="Gene3D" id="2.60.120.200">
    <property type="match status" value="1"/>
</dbReference>
<dbReference type="InterPro" id="IPR048958">
    <property type="entry name" value="Polysacc_lyase_14"/>
</dbReference>
<reference evidence="3 4" key="1">
    <citation type="submission" date="2019-03" db="EMBL/GenBank/DDBJ databases">
        <title>Freshwater and sediment microbial communities from various areas in North America, analyzing microbe dynamics in response to fracking.</title>
        <authorList>
            <person name="Lamendella R."/>
        </authorList>
    </citation>
    <scope>NUCLEOTIDE SEQUENCE [LARGE SCALE GENOMIC DNA]</scope>
    <source>
        <strain evidence="3 4">114D</strain>
    </source>
</reference>
<comment type="caution">
    <text evidence="3">The sequence shown here is derived from an EMBL/GenBank/DDBJ whole genome shotgun (WGS) entry which is preliminary data.</text>
</comment>
<keyword evidence="1" id="KW-0732">Signal</keyword>